<keyword evidence="3" id="KW-1185">Reference proteome</keyword>
<dbReference type="PROSITE" id="PS51996">
    <property type="entry name" value="TR_MART"/>
    <property type="match status" value="1"/>
</dbReference>
<evidence type="ECO:0000313" key="3">
    <source>
        <dbReference type="Proteomes" id="UP001229716"/>
    </source>
</evidence>
<geneLocation type="plasmid" evidence="2">
    <name>pBS01</name>
</geneLocation>
<evidence type="ECO:0000313" key="2">
    <source>
        <dbReference type="EMBL" id="MDL2419387.1"/>
    </source>
</evidence>
<reference evidence="2 3" key="1">
    <citation type="journal article" date="2023" name="Int. J. Mol. Sci.">
        <title>Pathogenicity and Genomic Characterization of a Novel Genospecies, Bacillus shihchuchen, of the Bacillus cereus Group Isolated from Chinese Softshell Turtle (Pelodiscus sinensis).</title>
        <authorList>
            <person name="Cheng L.W."/>
            <person name="Byadgi O.V."/>
            <person name="Tsai C.E."/>
            <person name="Wang P.C."/>
            <person name="Chen S.C."/>
        </authorList>
    </citation>
    <scope>NUCLEOTIDE SEQUENCE [LARGE SCALE GENOMIC DNA]</scope>
    <source>
        <strain evidence="2 3">QF108-045</strain>
    </source>
</reference>
<organism evidence="2 3">
    <name type="scientific">Bacillus shihchuchen</name>
    <dbReference type="NCBI Taxonomy" id="3036942"/>
    <lineage>
        <taxon>Bacteria</taxon>
        <taxon>Bacillati</taxon>
        <taxon>Bacillota</taxon>
        <taxon>Bacilli</taxon>
        <taxon>Bacillales</taxon>
        <taxon>Bacillaceae</taxon>
        <taxon>Bacillus</taxon>
        <taxon>Bacillus cereus group</taxon>
    </lineage>
</organism>
<dbReference type="InterPro" id="IPR003540">
    <property type="entry name" value="ADP-ribosyltransferase"/>
</dbReference>
<feature type="domain" description="ADP ribosyltransferase" evidence="1">
    <location>
        <begin position="2"/>
        <end position="148"/>
    </location>
</feature>
<proteinExistence type="predicted"/>
<dbReference type="PRINTS" id="PR01390">
    <property type="entry name" value="BINARYTOXINA"/>
</dbReference>
<protein>
    <submittedName>
        <fullName evidence="2">ADP-ribosyltransferase</fullName>
    </submittedName>
</protein>
<sequence>MGAKNYGDWYTQLNPLQQTEITGYLQQDYRSINPYIRNENPEKFIDKKLGEKVNNIQQPLSIKSLPEDLVVYRRMGATECNLTVADPAYNFNDPKNVAAFKEQWDGQEKEQLGFFSTTILKNGAVQMAPRKLILRLQVPKGTHAAYINFTDA</sequence>
<dbReference type="Proteomes" id="UP001229716">
    <property type="component" value="Unassembled WGS sequence"/>
</dbReference>
<dbReference type="Gene3D" id="3.90.176.10">
    <property type="entry name" value="Toxin ADP-ribosyltransferase, Chain A, domain 1"/>
    <property type="match status" value="1"/>
</dbReference>
<accession>A0ABT7L040</accession>
<dbReference type="InterPro" id="IPR016013">
    <property type="entry name" value="Binary_toxinA_clost-typ"/>
</dbReference>
<evidence type="ECO:0000259" key="1">
    <source>
        <dbReference type="Pfam" id="PF03496"/>
    </source>
</evidence>
<gene>
    <name evidence="2" type="ORF">P6F46_27900</name>
</gene>
<comment type="caution">
    <text evidence="2">The sequence shown here is derived from an EMBL/GenBank/DDBJ whole genome shotgun (WGS) entry which is preliminary data.</text>
</comment>
<dbReference type="SUPFAM" id="SSF56399">
    <property type="entry name" value="ADP-ribosylation"/>
    <property type="match status" value="1"/>
</dbReference>
<dbReference type="EMBL" id="JASWHZ010000002">
    <property type="protein sequence ID" value="MDL2419387.1"/>
    <property type="molecule type" value="Genomic_DNA"/>
</dbReference>
<keyword evidence="2" id="KW-0614">Plasmid</keyword>
<dbReference type="Pfam" id="PF03496">
    <property type="entry name" value="ADPrib_exo_Tox"/>
    <property type="match status" value="1"/>
</dbReference>
<name>A0ABT7L040_9BACI</name>